<dbReference type="GO" id="GO:0016226">
    <property type="term" value="P:iron-sulfur cluster assembly"/>
    <property type="evidence" value="ECO:0007669"/>
    <property type="project" value="InterPro"/>
</dbReference>
<comment type="caution">
    <text evidence="4">The sequence shown here is derived from an EMBL/GenBank/DDBJ whole genome shotgun (WGS) entry which is preliminary data.</text>
</comment>
<gene>
    <name evidence="4" type="ORF">FN846DRAFT_785235</name>
</gene>
<evidence type="ECO:0000256" key="2">
    <source>
        <dbReference type="ARBA" id="ARBA00022496"/>
    </source>
</evidence>
<protein>
    <recommendedName>
        <fullName evidence="6">Ferroxidase</fullName>
    </recommendedName>
</protein>
<evidence type="ECO:0000313" key="5">
    <source>
        <dbReference type="Proteomes" id="UP000326924"/>
    </source>
</evidence>
<dbReference type="AlphaFoldDB" id="A0A5J5EKS9"/>
<accession>A0A5J5EKS9</accession>
<dbReference type="GO" id="GO:0005739">
    <property type="term" value="C:mitochondrion"/>
    <property type="evidence" value="ECO:0007669"/>
    <property type="project" value="TreeGrafter"/>
</dbReference>
<evidence type="ECO:0008006" key="6">
    <source>
        <dbReference type="Google" id="ProtNLM"/>
    </source>
</evidence>
<dbReference type="Gene3D" id="3.30.920.10">
    <property type="entry name" value="Frataxin/CyaY"/>
    <property type="match status" value="1"/>
</dbReference>
<dbReference type="PROSITE" id="PS01344">
    <property type="entry name" value="FRATAXIN_1"/>
    <property type="match status" value="1"/>
</dbReference>
<dbReference type="Proteomes" id="UP000326924">
    <property type="component" value="Unassembled WGS sequence"/>
</dbReference>
<dbReference type="SUPFAM" id="SSF55387">
    <property type="entry name" value="Frataxin/Nqo15-like"/>
    <property type="match status" value="1"/>
</dbReference>
<dbReference type="InterPro" id="IPR020895">
    <property type="entry name" value="Frataxin_CS"/>
</dbReference>
<dbReference type="InterPro" id="IPR036524">
    <property type="entry name" value="Frataxin/CyaY_sf"/>
</dbReference>
<dbReference type="PANTHER" id="PTHR16821:SF2">
    <property type="entry name" value="FRATAXIN, MITOCHONDRIAL"/>
    <property type="match status" value="1"/>
</dbReference>
<name>A0A5J5EKS9_9PEZI</name>
<organism evidence="4 5">
    <name type="scientific">Sphaerosporella brunnea</name>
    <dbReference type="NCBI Taxonomy" id="1250544"/>
    <lineage>
        <taxon>Eukaryota</taxon>
        <taxon>Fungi</taxon>
        <taxon>Dikarya</taxon>
        <taxon>Ascomycota</taxon>
        <taxon>Pezizomycotina</taxon>
        <taxon>Pezizomycetes</taxon>
        <taxon>Pezizales</taxon>
        <taxon>Pyronemataceae</taxon>
        <taxon>Sphaerosporella</taxon>
    </lineage>
</organism>
<dbReference type="GO" id="GO:0006879">
    <property type="term" value="P:intracellular iron ion homeostasis"/>
    <property type="evidence" value="ECO:0007669"/>
    <property type="project" value="TreeGrafter"/>
</dbReference>
<dbReference type="EMBL" id="VXIS01000273">
    <property type="protein sequence ID" value="KAA8895308.1"/>
    <property type="molecule type" value="Genomic_DNA"/>
</dbReference>
<sequence>MDALFDALDAHAEQNPGYDVEHSSGVLSFITPTGTYVINKQPPNRQIWLSSPVSGPIQFGWDKDTNEWIDIRGSGTTLKGLIEGELGAKVDVNV</sequence>
<dbReference type="GO" id="GO:0051537">
    <property type="term" value="F:2 iron, 2 sulfur cluster binding"/>
    <property type="evidence" value="ECO:0007669"/>
    <property type="project" value="TreeGrafter"/>
</dbReference>
<keyword evidence="3" id="KW-0408">Iron</keyword>
<evidence type="ECO:0000256" key="1">
    <source>
        <dbReference type="ARBA" id="ARBA00008183"/>
    </source>
</evidence>
<dbReference type="SMART" id="SM01219">
    <property type="entry name" value="Frataxin_Cyay"/>
    <property type="match status" value="1"/>
</dbReference>
<dbReference type="PROSITE" id="PS50810">
    <property type="entry name" value="FRATAXIN_2"/>
    <property type="match status" value="1"/>
</dbReference>
<proteinExistence type="inferred from homology"/>
<dbReference type="InterPro" id="IPR002908">
    <property type="entry name" value="Frataxin/CyaY"/>
</dbReference>
<dbReference type="OrthoDB" id="1897642at2759"/>
<dbReference type="GO" id="GO:0008199">
    <property type="term" value="F:ferric iron binding"/>
    <property type="evidence" value="ECO:0007669"/>
    <property type="project" value="InterPro"/>
</dbReference>
<comment type="similarity">
    <text evidence="1">Belongs to the frataxin family.</text>
</comment>
<dbReference type="Pfam" id="PF01491">
    <property type="entry name" value="Frataxin_Cyay"/>
    <property type="match status" value="1"/>
</dbReference>
<dbReference type="GO" id="GO:0034986">
    <property type="term" value="F:iron chaperone activity"/>
    <property type="evidence" value="ECO:0007669"/>
    <property type="project" value="TreeGrafter"/>
</dbReference>
<dbReference type="GO" id="GO:0008198">
    <property type="term" value="F:ferrous iron binding"/>
    <property type="evidence" value="ECO:0007669"/>
    <property type="project" value="TreeGrafter"/>
</dbReference>
<dbReference type="GO" id="GO:0006826">
    <property type="term" value="P:iron ion transport"/>
    <property type="evidence" value="ECO:0007669"/>
    <property type="project" value="UniProtKB-KW"/>
</dbReference>
<keyword evidence="2" id="KW-0406">Ion transport</keyword>
<keyword evidence="2" id="KW-0410">Iron transport</keyword>
<keyword evidence="5" id="KW-1185">Reference proteome</keyword>
<evidence type="ECO:0000313" key="4">
    <source>
        <dbReference type="EMBL" id="KAA8895308.1"/>
    </source>
</evidence>
<reference evidence="4 5" key="1">
    <citation type="submission" date="2019-09" db="EMBL/GenBank/DDBJ databases">
        <title>Draft genome of the ectomycorrhizal ascomycete Sphaerosporella brunnea.</title>
        <authorList>
            <consortium name="DOE Joint Genome Institute"/>
            <person name="Benucci G.M."/>
            <person name="Marozzi G."/>
            <person name="Antonielli L."/>
            <person name="Sanchez S."/>
            <person name="Marco P."/>
            <person name="Wang X."/>
            <person name="Falini L.B."/>
            <person name="Barry K."/>
            <person name="Haridas S."/>
            <person name="Lipzen A."/>
            <person name="Labutti K."/>
            <person name="Grigoriev I.V."/>
            <person name="Murat C."/>
            <person name="Martin F."/>
            <person name="Albertini E."/>
            <person name="Donnini D."/>
            <person name="Bonito G."/>
        </authorList>
    </citation>
    <scope>NUCLEOTIDE SEQUENCE [LARGE SCALE GENOMIC DNA]</scope>
    <source>
        <strain evidence="4 5">Sb_GMNB300</strain>
    </source>
</reference>
<dbReference type="InParanoid" id="A0A5J5EKS9"/>
<keyword evidence="2" id="KW-0813">Transport</keyword>
<dbReference type="PANTHER" id="PTHR16821">
    <property type="entry name" value="FRATAXIN"/>
    <property type="match status" value="1"/>
</dbReference>
<evidence type="ECO:0000256" key="3">
    <source>
        <dbReference type="ARBA" id="ARBA00023004"/>
    </source>
</evidence>
<dbReference type="GO" id="GO:0004322">
    <property type="term" value="F:ferroxidase activity"/>
    <property type="evidence" value="ECO:0007669"/>
    <property type="project" value="TreeGrafter"/>
</dbReference>
<dbReference type="NCBIfam" id="TIGR03421">
    <property type="entry name" value="FeS_CyaY"/>
    <property type="match status" value="1"/>
</dbReference>